<evidence type="ECO:0000313" key="1">
    <source>
        <dbReference type="EMBL" id="DAF52761.1"/>
    </source>
</evidence>
<name>A0A8S5SP34_9CAUD</name>
<proteinExistence type="predicted"/>
<accession>A0A8S5SP34</accession>
<dbReference type="EMBL" id="BK032642">
    <property type="protein sequence ID" value="DAF52761.1"/>
    <property type="molecule type" value="Genomic_DNA"/>
</dbReference>
<sequence length="38" mass="4335">MVEQGRNQISSCPRLLFTSTLSYIIPTSLCQVYNRAML</sequence>
<organism evidence="1">
    <name type="scientific">Siphoviridae sp. ctqSm5</name>
    <dbReference type="NCBI Taxonomy" id="2827949"/>
    <lineage>
        <taxon>Viruses</taxon>
        <taxon>Duplodnaviria</taxon>
        <taxon>Heunggongvirae</taxon>
        <taxon>Uroviricota</taxon>
        <taxon>Caudoviricetes</taxon>
    </lineage>
</organism>
<protein>
    <submittedName>
        <fullName evidence="1">Uncharacterized protein</fullName>
    </submittedName>
</protein>
<reference evidence="1" key="1">
    <citation type="journal article" date="2021" name="Proc. Natl. Acad. Sci. U.S.A.">
        <title>A Catalog of Tens of Thousands of Viruses from Human Metagenomes Reveals Hidden Associations with Chronic Diseases.</title>
        <authorList>
            <person name="Tisza M.J."/>
            <person name="Buck C.B."/>
        </authorList>
    </citation>
    <scope>NUCLEOTIDE SEQUENCE</scope>
    <source>
        <strain evidence="1">CtqSm5</strain>
    </source>
</reference>